<feature type="compositionally biased region" description="Basic residues" evidence="1">
    <location>
        <begin position="1"/>
        <end position="11"/>
    </location>
</feature>
<dbReference type="Proteomes" id="UP000078113">
    <property type="component" value="Unassembled WGS sequence"/>
</dbReference>
<sequence>MGRSAKGYKKPTLKEKQQSRKAKSSSHDGAIVKDWSTPSSTVRLAAAAMKQSAGSSSKSKGKLAADEDEEADDIQDEEEEDDNVESASKSAEATSSEASGSQAKKKRDLRSRSKGATGSGGTDGEEARTPREQGIDYLQLWQGRKTEIASARIKQGRPVQK</sequence>
<feature type="compositionally biased region" description="Low complexity" evidence="1">
    <location>
        <begin position="85"/>
        <end position="102"/>
    </location>
</feature>
<reference evidence="2" key="2">
    <citation type="journal article" date="2019" name="IMA Fungus">
        <title>Genome sequencing and comparison of five Tilletia species to identify candidate genes for the detection of regulated species infecting wheat.</title>
        <authorList>
            <person name="Nguyen H.D.T."/>
            <person name="Sultana T."/>
            <person name="Kesanakurti P."/>
            <person name="Hambleton S."/>
        </authorList>
    </citation>
    <scope>NUCLEOTIDE SEQUENCE</scope>
    <source>
        <strain evidence="2">DAOMC 236422</strain>
    </source>
</reference>
<dbReference type="AlphaFoldDB" id="A0A8X7T3G7"/>
<feature type="compositionally biased region" description="Low complexity" evidence="1">
    <location>
        <begin position="44"/>
        <end position="58"/>
    </location>
</feature>
<proteinExistence type="predicted"/>
<comment type="caution">
    <text evidence="2">The sequence shown here is derived from an EMBL/GenBank/DDBJ whole genome shotgun (WGS) entry which is preliminary data.</text>
</comment>
<feature type="region of interest" description="Disordered" evidence="1">
    <location>
        <begin position="1"/>
        <end position="137"/>
    </location>
</feature>
<keyword evidence="3" id="KW-1185">Reference proteome</keyword>
<dbReference type="EMBL" id="LWDG02000233">
    <property type="protein sequence ID" value="KAE8267371.1"/>
    <property type="molecule type" value="Genomic_DNA"/>
</dbReference>
<name>A0A8X7T3G7_9BASI</name>
<accession>A0A8X7T3G7</accession>
<evidence type="ECO:0000256" key="1">
    <source>
        <dbReference type="SAM" id="MobiDB-lite"/>
    </source>
</evidence>
<feature type="compositionally biased region" description="Basic residues" evidence="1">
    <location>
        <begin position="103"/>
        <end position="113"/>
    </location>
</feature>
<feature type="compositionally biased region" description="Basic and acidic residues" evidence="1">
    <location>
        <begin position="125"/>
        <end position="134"/>
    </location>
</feature>
<evidence type="ECO:0000313" key="3">
    <source>
        <dbReference type="Proteomes" id="UP000078113"/>
    </source>
</evidence>
<gene>
    <name evidence="2" type="ORF">A4X09_0g4975</name>
</gene>
<reference evidence="2" key="1">
    <citation type="submission" date="2016-04" db="EMBL/GenBank/DDBJ databases">
        <authorList>
            <person name="Nguyen H.D."/>
            <person name="Samba Siva P."/>
            <person name="Cullis J."/>
            <person name="Levesque C.A."/>
            <person name="Hambleton S."/>
        </authorList>
    </citation>
    <scope>NUCLEOTIDE SEQUENCE</scope>
    <source>
        <strain evidence="2">DAOMC 236422</strain>
    </source>
</reference>
<feature type="compositionally biased region" description="Acidic residues" evidence="1">
    <location>
        <begin position="66"/>
        <end position="84"/>
    </location>
</feature>
<evidence type="ECO:0000313" key="2">
    <source>
        <dbReference type="EMBL" id="KAE8267371.1"/>
    </source>
</evidence>
<organism evidence="2 3">
    <name type="scientific">Tilletia walkeri</name>
    <dbReference type="NCBI Taxonomy" id="117179"/>
    <lineage>
        <taxon>Eukaryota</taxon>
        <taxon>Fungi</taxon>
        <taxon>Dikarya</taxon>
        <taxon>Basidiomycota</taxon>
        <taxon>Ustilaginomycotina</taxon>
        <taxon>Exobasidiomycetes</taxon>
        <taxon>Tilletiales</taxon>
        <taxon>Tilletiaceae</taxon>
        <taxon>Tilletia</taxon>
    </lineage>
</organism>
<protein>
    <submittedName>
        <fullName evidence="2">Uncharacterized protein</fullName>
    </submittedName>
</protein>